<dbReference type="Gene3D" id="3.30.70.1880">
    <property type="entry name" value="Protein of unknown function DUF881"/>
    <property type="match status" value="1"/>
</dbReference>
<dbReference type="PANTHER" id="PTHR37313">
    <property type="entry name" value="UPF0749 PROTEIN RV1825"/>
    <property type="match status" value="1"/>
</dbReference>
<dbReference type="RefSeq" id="WP_246003616.1">
    <property type="nucleotide sequence ID" value="NZ_RKHO01000001.1"/>
</dbReference>
<dbReference type="Proteomes" id="UP000281738">
    <property type="component" value="Unassembled WGS sequence"/>
</dbReference>
<proteinExistence type="inferred from homology"/>
<comment type="similarity">
    <text evidence="1">Belongs to the UPF0749 family.</text>
</comment>
<accession>A0A3N2CZP1</accession>
<dbReference type="GO" id="GO:0005886">
    <property type="term" value="C:plasma membrane"/>
    <property type="evidence" value="ECO:0007669"/>
    <property type="project" value="TreeGrafter"/>
</dbReference>
<dbReference type="PANTHER" id="PTHR37313:SF4">
    <property type="entry name" value="CONSERVED MEMBRANE PROTEIN-RELATED"/>
    <property type="match status" value="1"/>
</dbReference>
<name>A0A3N2CZP1_9ACTN</name>
<sequence length="264" mass="28466">MPSRHRRRPRATQVPPWRLAAVGGFVVAGTLFVTSSLNADGLDLRSSSVTDLDTVVRQERDRTDQLQQRVADLTDEVDTLGRSVGDAEVRELQAQVRELAAPAGFEAVRGPALTVTLEDAPAEVIAQATEKGEVGAEELVVHQQDIQAVVNALWIGGAEAMTLQGQRVISTTGIKCVGNTVVLHGVPYAPPYVITAVGGVTEMRRALDTSERIADYRDYAVAYDLGFAVRTDPEVTLPAYDGASELRHATAVRGESDRAVRERP</sequence>
<keyword evidence="4" id="KW-1185">Reference proteome</keyword>
<evidence type="ECO:0000256" key="2">
    <source>
        <dbReference type="SAM" id="Coils"/>
    </source>
</evidence>
<dbReference type="Pfam" id="PF05949">
    <property type="entry name" value="DUF881"/>
    <property type="match status" value="1"/>
</dbReference>
<feature type="coiled-coil region" evidence="2">
    <location>
        <begin position="56"/>
        <end position="83"/>
    </location>
</feature>
<dbReference type="AlphaFoldDB" id="A0A3N2CZP1"/>
<keyword evidence="2" id="KW-0175">Coiled coil</keyword>
<gene>
    <name evidence="3" type="ORF">EDD33_3857</name>
</gene>
<organism evidence="3 4">
    <name type="scientific">Nocardioides aurantiacus</name>
    <dbReference type="NCBI Taxonomy" id="86796"/>
    <lineage>
        <taxon>Bacteria</taxon>
        <taxon>Bacillati</taxon>
        <taxon>Actinomycetota</taxon>
        <taxon>Actinomycetes</taxon>
        <taxon>Propionibacteriales</taxon>
        <taxon>Nocardioidaceae</taxon>
        <taxon>Nocardioides</taxon>
    </lineage>
</organism>
<evidence type="ECO:0000313" key="4">
    <source>
        <dbReference type="Proteomes" id="UP000281738"/>
    </source>
</evidence>
<evidence type="ECO:0000313" key="3">
    <source>
        <dbReference type="EMBL" id="ROR92953.1"/>
    </source>
</evidence>
<protein>
    <submittedName>
        <fullName evidence="3">Uncharacterized protein YlxW (UPF0749 family)</fullName>
    </submittedName>
</protein>
<evidence type="ECO:0000256" key="1">
    <source>
        <dbReference type="ARBA" id="ARBA00009108"/>
    </source>
</evidence>
<reference evidence="3 4" key="1">
    <citation type="submission" date="2018-11" db="EMBL/GenBank/DDBJ databases">
        <title>Sequencing the genomes of 1000 actinobacteria strains.</title>
        <authorList>
            <person name="Klenk H.-P."/>
        </authorList>
    </citation>
    <scope>NUCLEOTIDE SEQUENCE [LARGE SCALE GENOMIC DNA]</scope>
    <source>
        <strain evidence="3 4">DSM 12652</strain>
    </source>
</reference>
<comment type="caution">
    <text evidence="3">The sequence shown here is derived from an EMBL/GenBank/DDBJ whole genome shotgun (WGS) entry which is preliminary data.</text>
</comment>
<dbReference type="InterPro" id="IPR010273">
    <property type="entry name" value="DUF881"/>
</dbReference>
<dbReference type="EMBL" id="RKHO01000001">
    <property type="protein sequence ID" value="ROR92953.1"/>
    <property type="molecule type" value="Genomic_DNA"/>
</dbReference>